<name>A0A1B7MF22_9AGAM</name>
<feature type="non-terminal residue" evidence="2">
    <location>
        <position position="53"/>
    </location>
</feature>
<protein>
    <submittedName>
        <fullName evidence="2">Uncharacterized protein</fullName>
    </submittedName>
</protein>
<gene>
    <name evidence="2" type="ORF">K503DRAFT_777773</name>
</gene>
<feature type="transmembrane region" description="Helical" evidence="1">
    <location>
        <begin position="27"/>
        <end position="50"/>
    </location>
</feature>
<accession>A0A1B7MF22</accession>
<evidence type="ECO:0000313" key="3">
    <source>
        <dbReference type="Proteomes" id="UP000092154"/>
    </source>
</evidence>
<keyword evidence="3" id="KW-1185">Reference proteome</keyword>
<dbReference type="AlphaFoldDB" id="A0A1B7MF22"/>
<proteinExistence type="predicted"/>
<sequence length="53" mass="5957">MATVGHTSRRTRDYVCGSNDSAGNFPIWAYGMSVILLLYPRLSHIIATLFRLN</sequence>
<reference evidence="2 3" key="1">
    <citation type="submission" date="2016-06" db="EMBL/GenBank/DDBJ databases">
        <title>Comparative genomics of the ectomycorrhizal sister species Rhizopogon vinicolor and Rhizopogon vesiculosus (Basidiomycota: Boletales) reveals a divergence of the mating type B locus.</title>
        <authorList>
            <consortium name="DOE Joint Genome Institute"/>
            <person name="Mujic A.B."/>
            <person name="Kuo A."/>
            <person name="Tritt A."/>
            <person name="Lipzen A."/>
            <person name="Chen C."/>
            <person name="Johnson J."/>
            <person name="Sharma A."/>
            <person name="Barry K."/>
            <person name="Grigoriev I.V."/>
            <person name="Spatafora J.W."/>
        </authorList>
    </citation>
    <scope>NUCLEOTIDE SEQUENCE [LARGE SCALE GENOMIC DNA]</scope>
    <source>
        <strain evidence="2 3">AM-OR11-026</strain>
    </source>
</reference>
<dbReference type="InParanoid" id="A0A1B7MF22"/>
<evidence type="ECO:0000256" key="1">
    <source>
        <dbReference type="SAM" id="Phobius"/>
    </source>
</evidence>
<keyword evidence="1" id="KW-0812">Transmembrane</keyword>
<evidence type="ECO:0000313" key="2">
    <source>
        <dbReference type="EMBL" id="OAX31203.1"/>
    </source>
</evidence>
<keyword evidence="1" id="KW-1133">Transmembrane helix</keyword>
<organism evidence="2 3">
    <name type="scientific">Rhizopogon vinicolor AM-OR11-026</name>
    <dbReference type="NCBI Taxonomy" id="1314800"/>
    <lineage>
        <taxon>Eukaryota</taxon>
        <taxon>Fungi</taxon>
        <taxon>Dikarya</taxon>
        <taxon>Basidiomycota</taxon>
        <taxon>Agaricomycotina</taxon>
        <taxon>Agaricomycetes</taxon>
        <taxon>Agaricomycetidae</taxon>
        <taxon>Boletales</taxon>
        <taxon>Suillineae</taxon>
        <taxon>Rhizopogonaceae</taxon>
        <taxon>Rhizopogon</taxon>
    </lineage>
</organism>
<dbReference type="EMBL" id="KV449527">
    <property type="protein sequence ID" value="OAX31203.1"/>
    <property type="molecule type" value="Genomic_DNA"/>
</dbReference>
<keyword evidence="1" id="KW-0472">Membrane</keyword>
<dbReference type="Proteomes" id="UP000092154">
    <property type="component" value="Unassembled WGS sequence"/>
</dbReference>